<accession>A0A928ZUR3</accession>
<gene>
    <name evidence="1" type="ORF">IQ260_14250</name>
</gene>
<protein>
    <submittedName>
        <fullName evidence="1">Uncharacterized protein</fullName>
    </submittedName>
</protein>
<comment type="caution">
    <text evidence="1">The sequence shown here is derived from an EMBL/GenBank/DDBJ whole genome shotgun (WGS) entry which is preliminary data.</text>
</comment>
<dbReference type="RefSeq" id="WP_193993773.1">
    <property type="nucleotide sequence ID" value="NZ_JADEXP010000120.1"/>
</dbReference>
<sequence>MVKKTTSNPWTTEQLVHMSQSLATAYGTNIPSNIQASSIGRWNTQQLLNLSVAKSFPLD</sequence>
<name>A0A928ZUR3_LEPEC</name>
<proteinExistence type="predicted"/>
<dbReference type="Proteomes" id="UP000615026">
    <property type="component" value="Unassembled WGS sequence"/>
</dbReference>
<evidence type="ECO:0000313" key="2">
    <source>
        <dbReference type="Proteomes" id="UP000615026"/>
    </source>
</evidence>
<organism evidence="1 2">
    <name type="scientific">Leptolyngbya cf. ectocarpi LEGE 11479</name>
    <dbReference type="NCBI Taxonomy" id="1828722"/>
    <lineage>
        <taxon>Bacteria</taxon>
        <taxon>Bacillati</taxon>
        <taxon>Cyanobacteriota</taxon>
        <taxon>Cyanophyceae</taxon>
        <taxon>Leptolyngbyales</taxon>
        <taxon>Leptolyngbyaceae</taxon>
        <taxon>Leptolyngbya group</taxon>
        <taxon>Leptolyngbya</taxon>
    </lineage>
</organism>
<reference evidence="1" key="1">
    <citation type="submission" date="2020-10" db="EMBL/GenBank/DDBJ databases">
        <authorList>
            <person name="Castelo-Branco R."/>
            <person name="Eusebio N."/>
            <person name="Adriana R."/>
            <person name="Vieira A."/>
            <person name="Brugerolle De Fraissinette N."/>
            <person name="Rezende De Castro R."/>
            <person name="Schneider M.P."/>
            <person name="Vasconcelos V."/>
            <person name="Leao P.N."/>
        </authorList>
    </citation>
    <scope>NUCLEOTIDE SEQUENCE</scope>
    <source>
        <strain evidence="1">LEGE 11479</strain>
    </source>
</reference>
<dbReference type="EMBL" id="JADEXP010000120">
    <property type="protein sequence ID" value="MBE9067814.1"/>
    <property type="molecule type" value="Genomic_DNA"/>
</dbReference>
<keyword evidence="2" id="KW-1185">Reference proteome</keyword>
<evidence type="ECO:0000313" key="1">
    <source>
        <dbReference type="EMBL" id="MBE9067814.1"/>
    </source>
</evidence>
<dbReference type="AlphaFoldDB" id="A0A928ZUR3"/>